<evidence type="ECO:0000256" key="1">
    <source>
        <dbReference type="SAM" id="MobiDB-lite"/>
    </source>
</evidence>
<proteinExistence type="predicted"/>
<sequence>MALEDRTPFATDAYLRAKSVWRGVPHRRRMRRQGDSAPGGSPFGFGRDPRALSDVLVTVASDMGWSVELEQARLIGEWADFAGGATAEHTSVIGISHGVLQIQCDSTTWATELRRLRGELLTRLLRDYPDSEVRDIRFLAPGAPSWRHGPRSVPGRGPRDTYG</sequence>
<evidence type="ECO:0000313" key="2">
    <source>
        <dbReference type="EMBL" id="KTR87058.1"/>
    </source>
</evidence>
<name>A0A147ERA5_9MICO</name>
<protein>
    <recommendedName>
        <fullName evidence="4">DUF721 domain-containing protein</fullName>
    </recommendedName>
</protein>
<gene>
    <name evidence="2" type="ORF">NS354_01795</name>
</gene>
<dbReference type="EMBL" id="LDRK01000010">
    <property type="protein sequence ID" value="KTR87058.1"/>
    <property type="molecule type" value="Genomic_DNA"/>
</dbReference>
<dbReference type="RefSeq" id="WP_058592910.1">
    <property type="nucleotide sequence ID" value="NZ_LDRK01000010.1"/>
</dbReference>
<dbReference type="PANTHER" id="PTHR36456">
    <property type="entry name" value="UPF0232 PROTEIN SCO3875"/>
    <property type="match status" value="1"/>
</dbReference>
<comment type="caution">
    <text evidence="2">The sequence shown here is derived from an EMBL/GenBank/DDBJ whole genome shotgun (WGS) entry which is preliminary data.</text>
</comment>
<dbReference type="InterPro" id="IPR007922">
    <property type="entry name" value="DciA-like"/>
</dbReference>
<dbReference type="PATRIC" id="fig|1079994.3.peg.55"/>
<evidence type="ECO:0008006" key="4">
    <source>
        <dbReference type="Google" id="ProtNLM"/>
    </source>
</evidence>
<dbReference type="Pfam" id="PF05258">
    <property type="entry name" value="DciA"/>
    <property type="match status" value="1"/>
</dbReference>
<evidence type="ECO:0000313" key="3">
    <source>
        <dbReference type="Proteomes" id="UP000070810"/>
    </source>
</evidence>
<accession>A0A147ERA5</accession>
<dbReference type="PANTHER" id="PTHR36456:SF1">
    <property type="entry name" value="UPF0232 PROTEIN SCO3875"/>
    <property type="match status" value="1"/>
</dbReference>
<reference evidence="2 3" key="1">
    <citation type="journal article" date="2016" name="Front. Microbiol.">
        <title>Genomic Resource of Rice Seed Associated Bacteria.</title>
        <authorList>
            <person name="Midha S."/>
            <person name="Bansal K."/>
            <person name="Sharma S."/>
            <person name="Kumar N."/>
            <person name="Patil P.P."/>
            <person name="Chaudhry V."/>
            <person name="Patil P.B."/>
        </authorList>
    </citation>
    <scope>NUCLEOTIDE SEQUENCE [LARGE SCALE GENOMIC DNA]</scope>
    <source>
        <strain evidence="2 3">NS354</strain>
    </source>
</reference>
<dbReference type="Proteomes" id="UP000070810">
    <property type="component" value="Unassembled WGS sequence"/>
</dbReference>
<dbReference type="OrthoDB" id="5516926at2"/>
<keyword evidence="3" id="KW-1185">Reference proteome</keyword>
<organism evidence="2 3">
    <name type="scientific">Leucobacter chromiiresistens</name>
    <dbReference type="NCBI Taxonomy" id="1079994"/>
    <lineage>
        <taxon>Bacteria</taxon>
        <taxon>Bacillati</taxon>
        <taxon>Actinomycetota</taxon>
        <taxon>Actinomycetes</taxon>
        <taxon>Micrococcales</taxon>
        <taxon>Microbacteriaceae</taxon>
        <taxon>Leucobacter</taxon>
    </lineage>
</organism>
<feature type="region of interest" description="Disordered" evidence="1">
    <location>
        <begin position="26"/>
        <end position="45"/>
    </location>
</feature>
<dbReference type="AlphaFoldDB" id="A0A147ERA5"/>